<organism evidence="3 4">
    <name type="scientific">Sphingoaurantiacus capsulatus</name>
    <dbReference type="NCBI Taxonomy" id="1771310"/>
    <lineage>
        <taxon>Bacteria</taxon>
        <taxon>Pseudomonadati</taxon>
        <taxon>Pseudomonadota</taxon>
        <taxon>Alphaproteobacteria</taxon>
        <taxon>Sphingomonadales</taxon>
        <taxon>Sphingosinicellaceae</taxon>
        <taxon>Sphingoaurantiacus</taxon>
    </lineage>
</organism>
<keyword evidence="1" id="KW-0732">Signal</keyword>
<evidence type="ECO:0000256" key="1">
    <source>
        <dbReference type="SAM" id="SignalP"/>
    </source>
</evidence>
<protein>
    <submittedName>
        <fullName evidence="3">PEP-CTERM sorting domain-containing protein</fullName>
    </submittedName>
</protein>
<keyword evidence="4" id="KW-1185">Reference proteome</keyword>
<feature type="chain" id="PRO_5045376997" evidence="1">
    <location>
        <begin position="24"/>
        <end position="222"/>
    </location>
</feature>
<dbReference type="Gene3D" id="2.60.120.380">
    <property type="match status" value="1"/>
</dbReference>
<dbReference type="RefSeq" id="WP_380855928.1">
    <property type="nucleotide sequence ID" value="NZ_JBHRXV010000001.1"/>
</dbReference>
<accession>A0ABV7X571</accession>
<gene>
    <name evidence="3" type="ORF">ACFOMD_01850</name>
</gene>
<dbReference type="Pfam" id="PF07589">
    <property type="entry name" value="PEP-CTERM"/>
    <property type="match status" value="1"/>
</dbReference>
<evidence type="ECO:0000259" key="2">
    <source>
        <dbReference type="Pfam" id="PF07589"/>
    </source>
</evidence>
<evidence type="ECO:0000313" key="3">
    <source>
        <dbReference type="EMBL" id="MFC3711295.1"/>
    </source>
</evidence>
<evidence type="ECO:0000313" key="4">
    <source>
        <dbReference type="Proteomes" id="UP001595615"/>
    </source>
</evidence>
<name>A0ABV7X571_9SPHN</name>
<dbReference type="Proteomes" id="UP001595615">
    <property type="component" value="Unassembled WGS sequence"/>
</dbReference>
<dbReference type="EMBL" id="JBHRXV010000001">
    <property type="protein sequence ID" value="MFC3711295.1"/>
    <property type="molecule type" value="Genomic_DNA"/>
</dbReference>
<dbReference type="InterPro" id="IPR013424">
    <property type="entry name" value="Ice-binding_C"/>
</dbReference>
<comment type="caution">
    <text evidence="3">The sequence shown here is derived from an EMBL/GenBank/DDBJ whole genome shotgun (WGS) entry which is preliminary data.</text>
</comment>
<feature type="domain" description="Ice-binding protein C-terminal" evidence="2">
    <location>
        <begin position="197"/>
        <end position="218"/>
    </location>
</feature>
<sequence length="222" mass="23786">MRKFELAAVAVMMTTGVVSGANAAVISEVENNDTLATAMNIDPYFSTDYSANIGDNSTNTSTTIPHATINGYAEQGGRDWYRFSVATAGSRGIFDIDGAYEATGNFGFDSNITIYDAIGNMLGRNDDYNQNAGAGGSNHGLDSYYEYVFSTSGTYFAEISNCCWSQPFNQGNTGAPGAEFNYQFQVSIQNHATINEVPEPANLALLGLGLIGLAARRRRKIA</sequence>
<reference evidence="4" key="1">
    <citation type="journal article" date="2019" name="Int. J. Syst. Evol. Microbiol.">
        <title>The Global Catalogue of Microorganisms (GCM) 10K type strain sequencing project: providing services to taxonomists for standard genome sequencing and annotation.</title>
        <authorList>
            <consortium name="The Broad Institute Genomics Platform"/>
            <consortium name="The Broad Institute Genome Sequencing Center for Infectious Disease"/>
            <person name="Wu L."/>
            <person name="Ma J."/>
        </authorList>
    </citation>
    <scope>NUCLEOTIDE SEQUENCE [LARGE SCALE GENOMIC DNA]</scope>
    <source>
        <strain evidence="4">KCTC 42644</strain>
    </source>
</reference>
<dbReference type="NCBIfam" id="TIGR02595">
    <property type="entry name" value="PEP_CTERM"/>
    <property type="match status" value="1"/>
</dbReference>
<proteinExistence type="predicted"/>
<feature type="signal peptide" evidence="1">
    <location>
        <begin position="1"/>
        <end position="23"/>
    </location>
</feature>